<keyword evidence="3" id="KW-1185">Reference proteome</keyword>
<dbReference type="Proteomes" id="UP001161160">
    <property type="component" value="Unassembled WGS sequence"/>
</dbReference>
<dbReference type="Pfam" id="PF13643">
    <property type="entry name" value="DUF4145"/>
    <property type="match status" value="1"/>
</dbReference>
<feature type="domain" description="DUF4145" evidence="1">
    <location>
        <begin position="93"/>
        <end position="169"/>
    </location>
</feature>
<sequence length="217" mass="24800">MEINLSTSGDKASREIIGNIIDNFRQMLNEEPFVRSTKDHLYNPINLENIFVSWCYTCKRPSIWLHDKLLYPGTFNAPPPNSDLSDSIKRDYEEARKILNTSPRSSCALLRLSIEKLLIELSIKGKDINEQIKNLVDKGLPAQIQQALDTLRVIGNHAVHPGTLDLRDDKETATKLFNLVNFVASELITRPREVASLYEMIPEKTRNAIQDRDKKIN</sequence>
<proteinExistence type="predicted"/>
<gene>
    <name evidence="2" type="ORF">M2127_002326</name>
</gene>
<reference evidence="2" key="1">
    <citation type="submission" date="2023-04" db="EMBL/GenBank/DDBJ databases">
        <title>Genome Encyclopedia of Bacteria and Archaea VI: Functional Genomics of Type Strains.</title>
        <authorList>
            <person name="Whitman W."/>
        </authorList>
    </citation>
    <scope>NUCLEOTIDE SEQUENCE</scope>
    <source>
        <strain evidence="2">Enz.4-51</strain>
    </source>
</reference>
<evidence type="ECO:0000313" key="2">
    <source>
        <dbReference type="EMBL" id="MDH6504996.1"/>
    </source>
</evidence>
<dbReference type="EMBL" id="JARXYA010000027">
    <property type="protein sequence ID" value="MDH6504996.1"/>
    <property type="molecule type" value="Genomic_DNA"/>
</dbReference>
<dbReference type="InterPro" id="IPR025285">
    <property type="entry name" value="DUF4145"/>
</dbReference>
<accession>A0AA43MA86</accession>
<evidence type="ECO:0000259" key="1">
    <source>
        <dbReference type="Pfam" id="PF13643"/>
    </source>
</evidence>
<comment type="caution">
    <text evidence="2">The sequence shown here is derived from an EMBL/GenBank/DDBJ whole genome shotgun (WGS) entry which is preliminary data.</text>
</comment>
<protein>
    <recommendedName>
        <fullName evidence="1">DUF4145 domain-containing protein</fullName>
    </recommendedName>
</protein>
<evidence type="ECO:0000313" key="3">
    <source>
        <dbReference type="Proteomes" id="UP001161160"/>
    </source>
</evidence>
<dbReference type="AlphaFoldDB" id="A0AA43MA86"/>
<name>A0AA43MA86_9BURK</name>
<organism evidence="2 3">
    <name type="scientific">Polynucleobacter sphagniphilus</name>
    <dbReference type="NCBI Taxonomy" id="1743169"/>
    <lineage>
        <taxon>Bacteria</taxon>
        <taxon>Pseudomonadati</taxon>
        <taxon>Pseudomonadota</taxon>
        <taxon>Betaproteobacteria</taxon>
        <taxon>Burkholderiales</taxon>
        <taxon>Burkholderiaceae</taxon>
        <taxon>Polynucleobacter</taxon>
    </lineage>
</organism>